<organism evidence="1 2">
    <name type="scientific">Cymbomonas tetramitiformis</name>
    <dbReference type="NCBI Taxonomy" id="36881"/>
    <lineage>
        <taxon>Eukaryota</taxon>
        <taxon>Viridiplantae</taxon>
        <taxon>Chlorophyta</taxon>
        <taxon>Pyramimonadophyceae</taxon>
        <taxon>Pyramimonadales</taxon>
        <taxon>Pyramimonadaceae</taxon>
        <taxon>Cymbomonas</taxon>
    </lineage>
</organism>
<protein>
    <submittedName>
        <fullName evidence="1">Uncharacterized protein</fullName>
    </submittedName>
</protein>
<sequence>MKGGSGGAWDGWGVALSLEKKDSGSLSRAPRGGGGIALRLRLAESGVEAASVAPRLPQHRVDASGVGPATCGELLHREEQCGHESGATSRRPSRGVLTEGRAIVLRDHNYHGSDEADKALTERRLSALEINQCTEEEVQIPATSLRKIWLTTAVRRR</sequence>
<gene>
    <name evidence="1" type="ORF">CYMTET_17358</name>
</gene>
<keyword evidence="2" id="KW-1185">Reference proteome</keyword>
<dbReference type="Proteomes" id="UP001190700">
    <property type="component" value="Unassembled WGS sequence"/>
</dbReference>
<evidence type="ECO:0000313" key="1">
    <source>
        <dbReference type="EMBL" id="KAK3274455.1"/>
    </source>
</evidence>
<accession>A0AAE0GAP6</accession>
<name>A0AAE0GAP6_9CHLO</name>
<comment type="caution">
    <text evidence="1">The sequence shown here is derived from an EMBL/GenBank/DDBJ whole genome shotgun (WGS) entry which is preliminary data.</text>
</comment>
<proteinExistence type="predicted"/>
<dbReference type="EMBL" id="LGRX02007717">
    <property type="protein sequence ID" value="KAK3274455.1"/>
    <property type="molecule type" value="Genomic_DNA"/>
</dbReference>
<reference evidence="1 2" key="1">
    <citation type="journal article" date="2015" name="Genome Biol. Evol.">
        <title>Comparative Genomics of a Bacterivorous Green Alga Reveals Evolutionary Causalities and Consequences of Phago-Mixotrophic Mode of Nutrition.</title>
        <authorList>
            <person name="Burns J.A."/>
            <person name="Paasch A."/>
            <person name="Narechania A."/>
            <person name="Kim E."/>
        </authorList>
    </citation>
    <scope>NUCLEOTIDE SEQUENCE [LARGE SCALE GENOMIC DNA]</scope>
    <source>
        <strain evidence="1 2">PLY_AMNH</strain>
    </source>
</reference>
<dbReference type="AlphaFoldDB" id="A0AAE0GAP6"/>
<evidence type="ECO:0000313" key="2">
    <source>
        <dbReference type="Proteomes" id="UP001190700"/>
    </source>
</evidence>